<gene>
    <name evidence="7" type="ORF">F7D42_06885</name>
</gene>
<dbReference type="AlphaFoldDB" id="A0A6A7VNR9"/>
<evidence type="ECO:0000313" key="7">
    <source>
        <dbReference type="EMBL" id="MQO55437.1"/>
    </source>
</evidence>
<keyword evidence="1" id="KW-0004">4Fe-4S</keyword>
<evidence type="ECO:0000259" key="6">
    <source>
        <dbReference type="PROSITE" id="PS51379"/>
    </source>
</evidence>
<dbReference type="PANTHER" id="PTHR43687:SF1">
    <property type="entry name" value="FERREDOXIN III"/>
    <property type="match status" value="1"/>
</dbReference>
<dbReference type="Proteomes" id="UP000358159">
    <property type="component" value="Unassembled WGS sequence"/>
</dbReference>
<keyword evidence="4" id="KW-0411">Iron-sulfur</keyword>
<evidence type="ECO:0000256" key="2">
    <source>
        <dbReference type="ARBA" id="ARBA00022723"/>
    </source>
</evidence>
<dbReference type="GO" id="GO:0051539">
    <property type="term" value="F:4 iron, 4 sulfur cluster binding"/>
    <property type="evidence" value="ECO:0007669"/>
    <property type="project" value="UniProtKB-KW"/>
</dbReference>
<dbReference type="InterPro" id="IPR017900">
    <property type="entry name" value="4Fe4S_Fe_S_CS"/>
</dbReference>
<evidence type="ECO:0000259" key="5">
    <source>
        <dbReference type="PROSITE" id="PS50902"/>
    </source>
</evidence>
<evidence type="ECO:0000256" key="4">
    <source>
        <dbReference type="ARBA" id="ARBA00023014"/>
    </source>
</evidence>
<dbReference type="PROSITE" id="PS00198">
    <property type="entry name" value="4FE4S_FER_1"/>
    <property type="match status" value="2"/>
</dbReference>
<protein>
    <submittedName>
        <fullName evidence="7">4Fe-4S dicluster domain-containing protein</fullName>
    </submittedName>
</protein>
<evidence type="ECO:0000256" key="3">
    <source>
        <dbReference type="ARBA" id="ARBA00023004"/>
    </source>
</evidence>
<dbReference type="Gene3D" id="3.40.50.360">
    <property type="match status" value="1"/>
</dbReference>
<evidence type="ECO:0000256" key="1">
    <source>
        <dbReference type="ARBA" id="ARBA00022485"/>
    </source>
</evidence>
<evidence type="ECO:0000313" key="8">
    <source>
        <dbReference type="Proteomes" id="UP000358159"/>
    </source>
</evidence>
<keyword evidence="2" id="KW-0479">Metal-binding</keyword>
<dbReference type="PANTHER" id="PTHR43687">
    <property type="entry name" value="ADENYLYLSULFATE REDUCTASE, BETA SUBUNIT"/>
    <property type="match status" value="1"/>
</dbReference>
<proteinExistence type="predicted"/>
<dbReference type="SUPFAM" id="SSF52218">
    <property type="entry name" value="Flavoproteins"/>
    <property type="match status" value="1"/>
</dbReference>
<feature type="domain" description="4Fe-4S ferredoxin-type" evidence="6">
    <location>
        <begin position="181"/>
        <end position="210"/>
    </location>
</feature>
<dbReference type="PROSITE" id="PS50902">
    <property type="entry name" value="FLAVODOXIN_LIKE"/>
    <property type="match status" value="1"/>
</dbReference>
<reference evidence="7 8" key="1">
    <citation type="submission" date="2019-09" db="EMBL/GenBank/DDBJ databases">
        <title>Distinct polysaccharide growth profiles of human intestinal Prevotella copri isolates.</title>
        <authorList>
            <person name="Fehlner-Peach H."/>
            <person name="Magnabosco C."/>
            <person name="Raghavan V."/>
            <person name="Scher J.U."/>
            <person name="Tett A."/>
            <person name="Cox L.M."/>
            <person name="Gottsegen C."/>
            <person name="Watters A."/>
            <person name="Wiltshire- Gordon J.D."/>
            <person name="Segata N."/>
            <person name="Bonneau R."/>
            <person name="Littman D.R."/>
        </authorList>
    </citation>
    <scope>NUCLEOTIDE SEQUENCE [LARGE SCALE GENOMIC DNA]</scope>
    <source>
        <strain evidence="7 8">BVe41219</strain>
    </source>
</reference>
<organism evidence="7 8">
    <name type="scientific">Segatella copri</name>
    <dbReference type="NCBI Taxonomy" id="165179"/>
    <lineage>
        <taxon>Bacteria</taxon>
        <taxon>Pseudomonadati</taxon>
        <taxon>Bacteroidota</taxon>
        <taxon>Bacteroidia</taxon>
        <taxon>Bacteroidales</taxon>
        <taxon>Prevotellaceae</taxon>
        <taxon>Segatella</taxon>
    </lineage>
</organism>
<dbReference type="GO" id="GO:0010181">
    <property type="term" value="F:FMN binding"/>
    <property type="evidence" value="ECO:0007669"/>
    <property type="project" value="InterPro"/>
</dbReference>
<dbReference type="PROSITE" id="PS51379">
    <property type="entry name" value="4FE4S_FER_2"/>
    <property type="match status" value="2"/>
</dbReference>
<dbReference type="SUPFAM" id="SSF54862">
    <property type="entry name" value="4Fe-4S ferredoxins"/>
    <property type="match status" value="1"/>
</dbReference>
<dbReference type="RefSeq" id="WP_153093966.1">
    <property type="nucleotide sequence ID" value="NZ_CP156893.1"/>
</dbReference>
<dbReference type="InterPro" id="IPR008254">
    <property type="entry name" value="Flavodoxin/NO_synth"/>
</dbReference>
<dbReference type="Pfam" id="PF12838">
    <property type="entry name" value="Fer4_7"/>
    <property type="match status" value="1"/>
</dbReference>
<name>A0A6A7VNR9_9BACT</name>
<dbReference type="InterPro" id="IPR029039">
    <property type="entry name" value="Flavoprotein-like_sf"/>
</dbReference>
<dbReference type="InterPro" id="IPR017896">
    <property type="entry name" value="4Fe4S_Fe-S-bd"/>
</dbReference>
<sequence>MNMKNIHLAYFSATFSTKRIVREIASQFQKPVIEYDITSDVLKDDVSLGSDGDLLIVGVPSYAGRVPEMAVRSLRRFLGNNTPAIIVSVYGNRAYDDTLIELKDLMESHGFKLLSAAAVIAQHSIFPKIAEGRPNADDMEKLHDFASKSRELLLQIPKMSAVSRLMVNGNRPYRDTKPIPLHPEGSKGKCTSCHACVKMCPVGAITMGEPYKTNEKKCISCGRCVVVCPEQARLFGGLLYKAVSWKFEKAYSEPKQPEFFYVNV</sequence>
<dbReference type="Gene3D" id="3.30.70.20">
    <property type="match status" value="2"/>
</dbReference>
<accession>A0A6A7VNR9</accession>
<dbReference type="EMBL" id="VZAZ01000030">
    <property type="protein sequence ID" value="MQO55437.1"/>
    <property type="molecule type" value="Genomic_DNA"/>
</dbReference>
<feature type="domain" description="Flavodoxin-like" evidence="5">
    <location>
        <begin position="6"/>
        <end position="150"/>
    </location>
</feature>
<dbReference type="InterPro" id="IPR050572">
    <property type="entry name" value="Fe-S_Ferredoxin"/>
</dbReference>
<comment type="caution">
    <text evidence="7">The sequence shown here is derived from an EMBL/GenBank/DDBJ whole genome shotgun (WGS) entry which is preliminary data.</text>
</comment>
<dbReference type="GO" id="GO:0046872">
    <property type="term" value="F:metal ion binding"/>
    <property type="evidence" value="ECO:0007669"/>
    <property type="project" value="UniProtKB-KW"/>
</dbReference>
<keyword evidence="3" id="KW-0408">Iron</keyword>
<feature type="domain" description="4Fe-4S ferredoxin-type" evidence="6">
    <location>
        <begin position="211"/>
        <end position="238"/>
    </location>
</feature>